<feature type="region of interest" description="Disordered" evidence="1">
    <location>
        <begin position="69"/>
        <end position="104"/>
    </location>
</feature>
<dbReference type="EMBL" id="JAGMUV010000045">
    <property type="protein sequence ID" value="KAH7110492.1"/>
    <property type="molecule type" value="Genomic_DNA"/>
</dbReference>
<reference evidence="2" key="1">
    <citation type="journal article" date="2021" name="Nat. Commun.">
        <title>Genetic determinants of endophytism in the Arabidopsis root mycobiome.</title>
        <authorList>
            <person name="Mesny F."/>
            <person name="Miyauchi S."/>
            <person name="Thiergart T."/>
            <person name="Pickel B."/>
            <person name="Atanasova L."/>
            <person name="Karlsson M."/>
            <person name="Huettel B."/>
            <person name="Barry K.W."/>
            <person name="Haridas S."/>
            <person name="Chen C."/>
            <person name="Bauer D."/>
            <person name="Andreopoulos W."/>
            <person name="Pangilinan J."/>
            <person name="LaButti K."/>
            <person name="Riley R."/>
            <person name="Lipzen A."/>
            <person name="Clum A."/>
            <person name="Drula E."/>
            <person name="Henrissat B."/>
            <person name="Kohler A."/>
            <person name="Grigoriev I.V."/>
            <person name="Martin F.M."/>
            <person name="Hacquard S."/>
        </authorList>
    </citation>
    <scope>NUCLEOTIDE SEQUENCE</scope>
    <source>
        <strain evidence="2">MPI-CAGE-AT-0147</strain>
    </source>
</reference>
<dbReference type="OrthoDB" id="5078466at2759"/>
<gene>
    <name evidence="2" type="ORF">EDB81DRAFT_927157</name>
</gene>
<protein>
    <submittedName>
        <fullName evidence="2">Uncharacterized protein</fullName>
    </submittedName>
</protein>
<evidence type="ECO:0000313" key="2">
    <source>
        <dbReference type="EMBL" id="KAH7110492.1"/>
    </source>
</evidence>
<accession>A0A9P9I844</accession>
<proteinExistence type="predicted"/>
<organism evidence="2 3">
    <name type="scientific">Dactylonectria macrodidyma</name>
    <dbReference type="NCBI Taxonomy" id="307937"/>
    <lineage>
        <taxon>Eukaryota</taxon>
        <taxon>Fungi</taxon>
        <taxon>Dikarya</taxon>
        <taxon>Ascomycota</taxon>
        <taxon>Pezizomycotina</taxon>
        <taxon>Sordariomycetes</taxon>
        <taxon>Hypocreomycetidae</taxon>
        <taxon>Hypocreales</taxon>
        <taxon>Nectriaceae</taxon>
        <taxon>Dactylonectria</taxon>
    </lineage>
</organism>
<evidence type="ECO:0000256" key="1">
    <source>
        <dbReference type="SAM" id="MobiDB-lite"/>
    </source>
</evidence>
<comment type="caution">
    <text evidence="2">The sequence shown here is derived from an EMBL/GenBank/DDBJ whole genome shotgun (WGS) entry which is preliminary data.</text>
</comment>
<sequence>MAFPRHRPGVTIQNARKTHYFRILVSPSFIRIRDLWFHNTDRRSKAWCKNAKSHTASFNMISYFQRRRARKNASTNTASTERRAPSGATFEKPSYLQPSSKMRPRTETMILQRKPHIQKPLPPLPLNVARSRRQLKPPRNLGSPTVEEFWDFQDLETDEQQPPIHLYSAPASLHDKIATEEASRIAVSYNFDVVFVVSIDLSRLQQYSPHNLCAHVLVAHGLEFPSDGHHLLIPTEMYANFVLKSVPSIDFHDPSLLPAGYETGASLILSADSWHSRKSVKPAVIFSCLSRSRAVASIDPEGLLRDARDLKTLLDQNWPPRLSYKTLLLVVGLESPNYIMRCCSDTMQSIPSNSATTRLAPVVGDTTLHALCHCIPTQDVERTTILHIIGTKDTRVDGCFSSVPRHRRRTIPMMHSPLLRWRNLGPNFISVCVPDESATHFSEKTASRTLYSRSAVIPVHNITRTSRAPQITNIQLTFSELPQHEVWVKKHYLQNFDCIRILS</sequence>
<keyword evidence="3" id="KW-1185">Reference proteome</keyword>
<name>A0A9P9I844_9HYPO</name>
<dbReference type="AlphaFoldDB" id="A0A9P9I844"/>
<evidence type="ECO:0000313" key="3">
    <source>
        <dbReference type="Proteomes" id="UP000738349"/>
    </source>
</evidence>
<dbReference type="Proteomes" id="UP000738349">
    <property type="component" value="Unassembled WGS sequence"/>
</dbReference>